<keyword evidence="15" id="KW-0009">Actin-binding</keyword>
<dbReference type="GO" id="GO:0006886">
    <property type="term" value="P:intracellular protein transport"/>
    <property type="evidence" value="ECO:0007669"/>
    <property type="project" value="TreeGrafter"/>
</dbReference>
<keyword evidence="13" id="KW-0472">Membrane</keyword>
<dbReference type="PANTHER" id="PTHR12141">
    <property type="entry name" value="ARFAPTIN-RELATED"/>
    <property type="match status" value="1"/>
</dbReference>
<feature type="region of interest" description="Disordered" evidence="24">
    <location>
        <begin position="380"/>
        <end position="402"/>
    </location>
</feature>
<dbReference type="GO" id="GO:0043005">
    <property type="term" value="C:neuron projection"/>
    <property type="evidence" value="ECO:0007669"/>
    <property type="project" value="UniProtKB-KW"/>
</dbReference>
<dbReference type="Pfam" id="PF06456">
    <property type="entry name" value="Arfaptin"/>
    <property type="match status" value="1"/>
</dbReference>
<evidence type="ECO:0000256" key="8">
    <source>
        <dbReference type="ARBA" id="ARBA00022599"/>
    </source>
</evidence>
<evidence type="ECO:0000259" key="25">
    <source>
        <dbReference type="PROSITE" id="PS50106"/>
    </source>
</evidence>
<evidence type="ECO:0000256" key="15">
    <source>
        <dbReference type="ARBA" id="ARBA00023203"/>
    </source>
</evidence>
<dbReference type="GO" id="GO:0005886">
    <property type="term" value="C:plasma membrane"/>
    <property type="evidence" value="ECO:0007669"/>
    <property type="project" value="GOC"/>
</dbReference>
<dbReference type="GO" id="GO:0046872">
    <property type="term" value="F:metal ion binding"/>
    <property type="evidence" value="ECO:0007669"/>
    <property type="project" value="UniProtKB-KW"/>
</dbReference>
<evidence type="ECO:0000256" key="5">
    <source>
        <dbReference type="ARBA" id="ARBA00017975"/>
    </source>
</evidence>
<dbReference type="GO" id="GO:0097062">
    <property type="term" value="P:dendritic spine maintenance"/>
    <property type="evidence" value="ECO:0007669"/>
    <property type="project" value="TreeGrafter"/>
</dbReference>
<dbReference type="GO" id="GO:0048471">
    <property type="term" value="C:perinuclear region of cytoplasm"/>
    <property type="evidence" value="ECO:0007669"/>
    <property type="project" value="UniProtKB-SubCell"/>
</dbReference>
<evidence type="ECO:0000256" key="11">
    <source>
        <dbReference type="ARBA" id="ARBA00022837"/>
    </source>
</evidence>
<dbReference type="GO" id="GO:0002092">
    <property type="term" value="P:positive regulation of receptor internalization"/>
    <property type="evidence" value="ECO:0007669"/>
    <property type="project" value="TreeGrafter"/>
</dbReference>
<dbReference type="GO" id="GO:0043113">
    <property type="term" value="P:receptor clustering"/>
    <property type="evidence" value="ECO:0007669"/>
    <property type="project" value="TreeGrafter"/>
</dbReference>
<dbReference type="GO" id="GO:0008021">
    <property type="term" value="C:synaptic vesicle"/>
    <property type="evidence" value="ECO:0007669"/>
    <property type="project" value="TreeGrafter"/>
</dbReference>
<evidence type="ECO:0000256" key="3">
    <source>
        <dbReference type="ARBA" id="ARBA00004556"/>
    </source>
</evidence>
<dbReference type="GO" id="GO:0034315">
    <property type="term" value="P:regulation of Arp2/3 complex-mediated actin nucleation"/>
    <property type="evidence" value="ECO:0007669"/>
    <property type="project" value="TreeGrafter"/>
</dbReference>
<keyword evidence="6" id="KW-0963">Cytoplasm</keyword>
<dbReference type="GO" id="GO:0005080">
    <property type="term" value="F:protein kinase C binding"/>
    <property type="evidence" value="ECO:0007669"/>
    <property type="project" value="TreeGrafter"/>
</dbReference>
<keyword evidence="7" id="KW-0597">Phosphoprotein</keyword>
<evidence type="ECO:0000256" key="7">
    <source>
        <dbReference type="ARBA" id="ARBA00022553"/>
    </source>
</evidence>
<evidence type="ECO:0000313" key="28">
    <source>
        <dbReference type="Proteomes" id="UP000321570"/>
    </source>
</evidence>
<dbReference type="InterPro" id="IPR036034">
    <property type="entry name" value="PDZ_sf"/>
</dbReference>
<dbReference type="Proteomes" id="UP000321570">
    <property type="component" value="Unassembled WGS sequence"/>
</dbReference>
<feature type="region of interest" description="Disordered" evidence="24">
    <location>
        <begin position="429"/>
        <end position="451"/>
    </location>
</feature>
<keyword evidence="16" id="KW-0206">Cytoskeleton</keyword>
<evidence type="ECO:0000256" key="23">
    <source>
        <dbReference type="ARBA" id="ARBA00093501"/>
    </source>
</evidence>
<feature type="domain" description="PDZ" evidence="25">
    <location>
        <begin position="20"/>
        <end position="103"/>
    </location>
</feature>
<keyword evidence="17" id="KW-0449">Lipoprotein</keyword>
<evidence type="ECO:0000313" key="27">
    <source>
        <dbReference type="EMBL" id="VUZ41345.1"/>
    </source>
</evidence>
<evidence type="ECO:0000256" key="4">
    <source>
        <dbReference type="ARBA" id="ARBA00004635"/>
    </source>
</evidence>
<reference evidence="27 28" key="1">
    <citation type="submission" date="2019-07" db="EMBL/GenBank/DDBJ databases">
        <authorList>
            <person name="Jastrzebski P J."/>
            <person name="Paukszto L."/>
            <person name="Jastrzebski P J."/>
        </authorList>
    </citation>
    <scope>NUCLEOTIDE SEQUENCE [LARGE SCALE GENOMIC DNA]</scope>
    <source>
        <strain evidence="27 28">WMS-il1</strain>
    </source>
</reference>
<feature type="compositionally biased region" description="Basic and acidic residues" evidence="24">
    <location>
        <begin position="437"/>
        <end position="451"/>
    </location>
</feature>
<organism evidence="27 28">
    <name type="scientific">Hymenolepis diminuta</name>
    <name type="common">Rat tapeworm</name>
    <dbReference type="NCBI Taxonomy" id="6216"/>
    <lineage>
        <taxon>Eukaryota</taxon>
        <taxon>Metazoa</taxon>
        <taxon>Spiralia</taxon>
        <taxon>Lophotrochozoa</taxon>
        <taxon>Platyhelminthes</taxon>
        <taxon>Cestoda</taxon>
        <taxon>Eucestoda</taxon>
        <taxon>Cyclophyllidea</taxon>
        <taxon>Hymenolepididae</taxon>
        <taxon>Hymenolepis</taxon>
    </lineage>
</organism>
<evidence type="ECO:0000256" key="16">
    <source>
        <dbReference type="ARBA" id="ARBA00023212"/>
    </source>
</evidence>
<evidence type="ECO:0000256" key="18">
    <source>
        <dbReference type="ARBA" id="ARBA00031097"/>
    </source>
</evidence>
<dbReference type="CDD" id="cd07659">
    <property type="entry name" value="BAR_PICK1"/>
    <property type="match status" value="1"/>
</dbReference>
<evidence type="ECO:0000256" key="20">
    <source>
        <dbReference type="ARBA" id="ARBA00033721"/>
    </source>
</evidence>
<keyword evidence="28" id="KW-1185">Reference proteome</keyword>
<evidence type="ECO:0000256" key="14">
    <source>
        <dbReference type="ARBA" id="ARBA00023139"/>
    </source>
</evidence>
<dbReference type="InterPro" id="IPR027267">
    <property type="entry name" value="AH/BAR_dom_sf"/>
</dbReference>
<dbReference type="EMBL" id="CABIJS010000055">
    <property type="protein sequence ID" value="VUZ41345.1"/>
    <property type="molecule type" value="Genomic_DNA"/>
</dbReference>
<dbReference type="GO" id="GO:0003779">
    <property type="term" value="F:actin binding"/>
    <property type="evidence" value="ECO:0007669"/>
    <property type="project" value="UniProtKB-KW"/>
</dbReference>
<dbReference type="PROSITE" id="PS50870">
    <property type="entry name" value="AH"/>
    <property type="match status" value="1"/>
</dbReference>
<dbReference type="InterPro" id="IPR030798">
    <property type="entry name" value="Arfaptin_fam"/>
</dbReference>
<proteinExistence type="predicted"/>
<keyword evidence="14" id="KW-0564">Palmitate</keyword>
<evidence type="ECO:0000256" key="6">
    <source>
        <dbReference type="ARBA" id="ARBA00022490"/>
    </source>
</evidence>
<dbReference type="InterPro" id="IPR037959">
    <property type="entry name" value="PICK1_BAR"/>
</dbReference>
<dbReference type="InterPro" id="IPR001478">
    <property type="entry name" value="PDZ"/>
</dbReference>
<dbReference type="Gene3D" id="1.20.1270.60">
    <property type="entry name" value="Arfaptin homology (AH) domain/BAR domain"/>
    <property type="match status" value="1"/>
</dbReference>
<protein>
    <recommendedName>
        <fullName evidence="5">PRKCA-binding protein</fullName>
    </recommendedName>
    <alternativeName>
        <fullName evidence="19">Protein interacting with C kinase 1</fullName>
    </alternativeName>
    <alternativeName>
        <fullName evidence="18">Protein kinase C-alpha-binding protein</fullName>
    </alternativeName>
</protein>
<evidence type="ECO:0000256" key="24">
    <source>
        <dbReference type="SAM" id="MobiDB-lite"/>
    </source>
</evidence>
<dbReference type="Pfam" id="PF00595">
    <property type="entry name" value="PDZ"/>
    <property type="match status" value="1"/>
</dbReference>
<dbReference type="SUPFAM" id="SSF103657">
    <property type="entry name" value="BAR/IMD domain-like"/>
    <property type="match status" value="1"/>
</dbReference>
<dbReference type="SMART" id="SM00228">
    <property type="entry name" value="PDZ"/>
    <property type="match status" value="1"/>
</dbReference>
<dbReference type="PROSITE" id="PS50106">
    <property type="entry name" value="PDZ"/>
    <property type="match status" value="1"/>
</dbReference>
<dbReference type="GO" id="GO:0005543">
    <property type="term" value="F:phospholipid binding"/>
    <property type="evidence" value="ECO:0007669"/>
    <property type="project" value="TreeGrafter"/>
</dbReference>
<dbReference type="GO" id="GO:0005856">
    <property type="term" value="C:cytoskeleton"/>
    <property type="evidence" value="ECO:0007669"/>
    <property type="project" value="UniProtKB-SubCell"/>
</dbReference>
<sequence length="451" mass="50619">MYDNYVFEEDKLGMMVTSGSVTLKKDPQNLVGISIGGGAPYCPCLYVVQVFDNTPASRDGTIQAGDEITGIGGVRVKGKGKVEVARLIQSFPDTVTIFFNKLHADPKQGKTLDIIMKKLKHKMVENMEASTADALGLSRAILVNDSLVKKMDELNRTAAMFNGLVQHTRSLVRAIFQLSKVHRNFGEIMAQIGVKEPQVRAGQAFTHFGEAHRDLEKFAIDTLKQLRPIVSDLNTFLTKAIPDTKLTVKRYLDVKFEYLSYCLKVKEMDDEEYTFNALQEPLYRVETGNYEYRLVLRCRQDARTRFAKLRNDVLVKLELLDNKHVQDTVIQLQRFVSAMATYHENCYEVMKGATIFPLEMDLSRDAFAYKSEIINTGESDDDDVDAIATDNNGSSDIPPLADLTSSDSADVIDTGLSSNVESLLDLGDDTTQKKNSVQHERPQKDAFDWLN</sequence>
<evidence type="ECO:0000256" key="2">
    <source>
        <dbReference type="ARBA" id="ARBA00004245"/>
    </source>
</evidence>
<dbReference type="Gene3D" id="2.30.42.10">
    <property type="match status" value="1"/>
</dbReference>
<evidence type="ECO:0000256" key="9">
    <source>
        <dbReference type="ARBA" id="ARBA00022723"/>
    </source>
</evidence>
<keyword evidence="11" id="KW-0106">Calcium</keyword>
<evidence type="ECO:0000256" key="13">
    <source>
        <dbReference type="ARBA" id="ARBA00023136"/>
    </source>
</evidence>
<comment type="function">
    <text evidence="20">Probable adapter protein that bind to and organize the subcellular localization of a variety of membrane proteins containing some PDZ recognition sequence. Involved in the clustering of various receptors, possibly by acting at the receptor internalization level. Plays a role in synaptic plasticity by regulating the trafficking and internalization of AMPA receptors. May be regulated upon PRKCA activation. May regulate ASIC1/ASIC3 channel. Regulates actin polymerization by inhibiting the actin-nucleating activity of the Arp2/3 complex; the function is competitive with nucleation promoting factors and is linked to neuronal morphology regulation and AMPA receptor (AMPAR) endocytosis. Via interaction with the Arp2/3 complex involved in regulation of synaptic plasicity of excitatory synapses and required for spine shrinkage during long-term depression (LTD). Involved in regulation of astrocyte morphology, antagonistic to Arp2/3 complex activator WASL/N-WASP function.</text>
</comment>
<dbReference type="AlphaFoldDB" id="A0A564Y203"/>
<dbReference type="GO" id="GO:0098842">
    <property type="term" value="C:postsynaptic early endosome"/>
    <property type="evidence" value="ECO:0007669"/>
    <property type="project" value="TreeGrafter"/>
</dbReference>
<evidence type="ECO:0000256" key="21">
    <source>
        <dbReference type="ARBA" id="ARBA00034102"/>
    </source>
</evidence>
<accession>A0A564Y203</accession>
<keyword evidence="8" id="KW-0771">Synaptosome</keyword>
<name>A0A564Y203_HYMDI</name>
<dbReference type="GO" id="GO:0014069">
    <property type="term" value="C:postsynaptic density"/>
    <property type="evidence" value="ECO:0007669"/>
    <property type="project" value="UniProtKB-SubCell"/>
</dbReference>
<evidence type="ECO:0000259" key="26">
    <source>
        <dbReference type="PROSITE" id="PS50870"/>
    </source>
</evidence>
<dbReference type="GO" id="GO:0032588">
    <property type="term" value="C:trans-Golgi network membrane"/>
    <property type="evidence" value="ECO:0007669"/>
    <property type="project" value="TreeGrafter"/>
</dbReference>
<evidence type="ECO:0000256" key="19">
    <source>
        <dbReference type="ARBA" id="ARBA00032804"/>
    </source>
</evidence>
<dbReference type="InterPro" id="IPR010504">
    <property type="entry name" value="AH_dom"/>
</dbReference>
<dbReference type="SMART" id="SM01015">
    <property type="entry name" value="Arfaptin"/>
    <property type="match status" value="1"/>
</dbReference>
<dbReference type="FunFam" id="2.30.42.10:FF:000073">
    <property type="entry name" value="Interacting with PRKCA"/>
    <property type="match status" value="1"/>
</dbReference>
<dbReference type="PANTHER" id="PTHR12141:SF1">
    <property type="entry name" value="PRKCA-BINDING PROTEIN"/>
    <property type="match status" value="1"/>
</dbReference>
<comment type="subcellular location">
    <subcellularLocation>
        <location evidence="2">Cytoplasm</location>
        <location evidence="2">Cytoskeleton</location>
    </subcellularLocation>
    <subcellularLocation>
        <location evidence="3">Cytoplasm</location>
        <location evidence="3">Perinuclear region</location>
    </subcellularLocation>
    <subcellularLocation>
        <location evidence="4">Membrane</location>
        <topology evidence="4">Lipid-anchor</topology>
    </subcellularLocation>
    <subcellularLocation>
        <location evidence="1">Membrane</location>
        <topology evidence="1">Peripheral membrane protein</topology>
    </subcellularLocation>
    <subcellularLocation>
        <location evidence="22">Postsynaptic density</location>
    </subcellularLocation>
    <subcellularLocation>
        <location evidence="21">Synapse</location>
        <location evidence="21">Synaptosome</location>
    </subcellularLocation>
</comment>
<dbReference type="GO" id="GO:0019904">
    <property type="term" value="F:protein domain specific binding"/>
    <property type="evidence" value="ECO:0007669"/>
    <property type="project" value="InterPro"/>
</dbReference>
<evidence type="ECO:0000256" key="22">
    <source>
        <dbReference type="ARBA" id="ARBA00034105"/>
    </source>
</evidence>
<keyword evidence="9" id="KW-0479">Metal-binding</keyword>
<evidence type="ECO:0000256" key="10">
    <source>
        <dbReference type="ARBA" id="ARBA00022833"/>
    </source>
</evidence>
<keyword evidence="10" id="KW-0862">Zinc</keyword>
<dbReference type="SUPFAM" id="SSF50156">
    <property type="entry name" value="PDZ domain-like"/>
    <property type="match status" value="1"/>
</dbReference>
<evidence type="ECO:0000256" key="1">
    <source>
        <dbReference type="ARBA" id="ARBA00004170"/>
    </source>
</evidence>
<gene>
    <name evidence="27" type="ORF">WMSIL1_LOCUS2087</name>
</gene>
<dbReference type="CDD" id="cd06722">
    <property type="entry name" value="PDZ_PICK1-like"/>
    <property type="match status" value="1"/>
</dbReference>
<evidence type="ECO:0000256" key="17">
    <source>
        <dbReference type="ARBA" id="ARBA00023288"/>
    </source>
</evidence>
<evidence type="ECO:0000256" key="12">
    <source>
        <dbReference type="ARBA" id="ARBA00023018"/>
    </source>
</evidence>
<keyword evidence="12" id="KW-0770">Synapse</keyword>
<feature type="domain" description="AH" evidence="26">
    <location>
        <begin position="142"/>
        <end position="355"/>
    </location>
</feature>
<dbReference type="FunFam" id="1.20.1270.60:FF:000023">
    <property type="entry name" value="Interacting with PRKCA"/>
    <property type="match status" value="1"/>
</dbReference>
<comment type="subunit">
    <text evidence="23">Monomer and homodimer. Interacts with CXADR. Interacts presynaptically with the glutamate receptors GRIA2, GRIA3, GRIK3, isoform 3 of GRIA4, isoform A of GRM4, GRM7 and GRM8; with NAPA and NAPB; and with BTG2. The interaction with NAPA and NAPB disrupts the interaction with GRIA2, conducting to the internalization of GRIA2. Interacts with PRKCA; with the amine transporters SLC6A2 and SLC6A3; with the channels ASIC1 and ASIC2; with the GTP-binding proteins ARF1 and ARF3; with the ephrin receptor tyrosine kinases EPHA7, EPHB1 and EPHB2; with ERBB2 and through its PDZ domain with the C-terminal tail of PRLHR. Interacts with UNC5A. Interacts (via AH domain) with NCS1/FREQ; in a calcium-dependent manner. Interacts with F-actin and associates with the ARP2/3 complex. Interacts (via PDZ domain) with ARF1 (activated); the interaction blocks Arp2/3 complex inhibition. Interacts with SORCS3.</text>
</comment>